<evidence type="ECO:0000313" key="3">
    <source>
        <dbReference type="Proteomes" id="UP000199153"/>
    </source>
</evidence>
<dbReference type="Proteomes" id="UP000199153">
    <property type="component" value="Unassembled WGS sequence"/>
</dbReference>
<name>A0A1I4XX81_9FLAO</name>
<dbReference type="PROSITE" id="PS51725">
    <property type="entry name" value="ABM"/>
    <property type="match status" value="1"/>
</dbReference>
<dbReference type="GO" id="GO:0004497">
    <property type="term" value="F:monooxygenase activity"/>
    <property type="evidence" value="ECO:0007669"/>
    <property type="project" value="UniProtKB-KW"/>
</dbReference>
<dbReference type="PANTHER" id="PTHR33336:SF3">
    <property type="entry name" value="ABM DOMAIN-CONTAINING PROTEIN"/>
    <property type="match status" value="1"/>
</dbReference>
<keyword evidence="2" id="KW-0503">Monooxygenase</keyword>
<dbReference type="SUPFAM" id="SSF54909">
    <property type="entry name" value="Dimeric alpha+beta barrel"/>
    <property type="match status" value="1"/>
</dbReference>
<dbReference type="InterPro" id="IPR011008">
    <property type="entry name" value="Dimeric_a/b-barrel"/>
</dbReference>
<dbReference type="InterPro" id="IPR007138">
    <property type="entry name" value="ABM_dom"/>
</dbReference>
<evidence type="ECO:0000313" key="2">
    <source>
        <dbReference type="EMBL" id="SFN30434.1"/>
    </source>
</evidence>
<dbReference type="Pfam" id="PF03992">
    <property type="entry name" value="ABM"/>
    <property type="match status" value="1"/>
</dbReference>
<dbReference type="Gene3D" id="3.30.70.100">
    <property type="match status" value="1"/>
</dbReference>
<dbReference type="EMBL" id="FOVL01000001">
    <property type="protein sequence ID" value="SFN30434.1"/>
    <property type="molecule type" value="Genomic_DNA"/>
</dbReference>
<gene>
    <name evidence="2" type="ORF">SAMN05660413_00436</name>
</gene>
<keyword evidence="2" id="KW-0560">Oxidoreductase</keyword>
<evidence type="ECO:0000259" key="1">
    <source>
        <dbReference type="PROSITE" id="PS51725"/>
    </source>
</evidence>
<proteinExistence type="predicted"/>
<feature type="domain" description="ABM" evidence="1">
    <location>
        <begin position="36"/>
        <end position="125"/>
    </location>
</feature>
<dbReference type="AlphaFoldDB" id="A0A1I4XX81"/>
<dbReference type="STRING" id="287099.SAMN05660413_00436"/>
<organism evidence="2 3">
    <name type="scientific">Salegentibacter flavus</name>
    <dbReference type="NCBI Taxonomy" id="287099"/>
    <lineage>
        <taxon>Bacteria</taxon>
        <taxon>Pseudomonadati</taxon>
        <taxon>Bacteroidota</taxon>
        <taxon>Flavobacteriia</taxon>
        <taxon>Flavobacteriales</taxon>
        <taxon>Flavobacteriaceae</taxon>
        <taxon>Salegentibacter</taxon>
    </lineage>
</organism>
<dbReference type="PANTHER" id="PTHR33336">
    <property type="entry name" value="QUINOL MONOOXYGENASE YGIN-RELATED"/>
    <property type="match status" value="1"/>
</dbReference>
<protein>
    <submittedName>
        <fullName evidence="2">Quinol monooxygenase YgiN</fullName>
    </submittedName>
</protein>
<accession>A0A1I4XX81</accession>
<dbReference type="InterPro" id="IPR050744">
    <property type="entry name" value="AI-2_Isomerase_LsrG"/>
</dbReference>
<keyword evidence="3" id="KW-1185">Reference proteome</keyword>
<reference evidence="2 3" key="1">
    <citation type="submission" date="2016-10" db="EMBL/GenBank/DDBJ databases">
        <authorList>
            <person name="de Groot N.N."/>
        </authorList>
    </citation>
    <scope>NUCLEOTIDE SEQUENCE [LARGE SCALE GENOMIC DNA]</scope>
    <source>
        <strain evidence="2 3">DSM 17794</strain>
    </source>
</reference>
<sequence length="142" mass="16688">MKLPKVVLILFLAIFCISSYGQEKNENQDVEVDEMIIRMAKIKVYANHRDEYIAILNEEAEASIKLEPGVICIYPMYQKENPNEIRLLEIYANKKAYQSHLETPHFKSYKEKTRSMIETLELIDMKALDKETMPLIFNKIKD</sequence>